<dbReference type="InterPro" id="IPR036390">
    <property type="entry name" value="WH_DNA-bd_sf"/>
</dbReference>
<dbReference type="RefSeq" id="WP_171183020.1">
    <property type="nucleotide sequence ID" value="NZ_WTPX01000005.1"/>
</dbReference>
<protein>
    <recommendedName>
        <fullName evidence="5">DUF480 domain-containing protein</fullName>
    </recommendedName>
</protein>
<dbReference type="Gene3D" id="1.10.10.10">
    <property type="entry name" value="Winged helix-like DNA-binding domain superfamily/Winged helix DNA-binding domain"/>
    <property type="match status" value="2"/>
</dbReference>
<organism evidence="3 4">
    <name type="scientific">Alienimonas chondri</name>
    <dbReference type="NCBI Taxonomy" id="2681879"/>
    <lineage>
        <taxon>Bacteria</taxon>
        <taxon>Pseudomonadati</taxon>
        <taxon>Planctomycetota</taxon>
        <taxon>Planctomycetia</taxon>
        <taxon>Planctomycetales</taxon>
        <taxon>Planctomycetaceae</taxon>
        <taxon>Alienimonas</taxon>
    </lineage>
</organism>
<dbReference type="Pfam" id="PF04337">
    <property type="entry name" value="DUF480"/>
    <property type="match status" value="1"/>
</dbReference>
<accession>A0ABX1V7S9</accession>
<evidence type="ECO:0000313" key="3">
    <source>
        <dbReference type="EMBL" id="NNJ24264.1"/>
    </source>
</evidence>
<dbReference type="InterPro" id="IPR007432">
    <property type="entry name" value="DUF480"/>
</dbReference>
<comment type="caution">
    <text evidence="3">The sequence shown here is derived from an EMBL/GenBank/DDBJ whole genome shotgun (WGS) entry which is preliminary data.</text>
</comment>
<feature type="region of interest" description="Disordered" evidence="2">
    <location>
        <begin position="166"/>
        <end position="199"/>
    </location>
</feature>
<keyword evidence="1" id="KW-0175">Coiled coil</keyword>
<gene>
    <name evidence="3" type="ORF">LzC2_03180</name>
</gene>
<evidence type="ECO:0000256" key="2">
    <source>
        <dbReference type="SAM" id="MobiDB-lite"/>
    </source>
</evidence>
<dbReference type="InterPro" id="IPR036388">
    <property type="entry name" value="WH-like_DNA-bd_sf"/>
</dbReference>
<proteinExistence type="predicted"/>
<evidence type="ECO:0000313" key="4">
    <source>
        <dbReference type="Proteomes" id="UP000609651"/>
    </source>
</evidence>
<feature type="coiled-coil region" evidence="1">
    <location>
        <begin position="204"/>
        <end position="238"/>
    </location>
</feature>
<evidence type="ECO:0008006" key="5">
    <source>
        <dbReference type="Google" id="ProtNLM"/>
    </source>
</evidence>
<name>A0ABX1V7S9_9PLAN</name>
<dbReference type="Proteomes" id="UP000609651">
    <property type="component" value="Unassembled WGS sequence"/>
</dbReference>
<sequence>MDADDQYPPLKSLTRPQRRVIGTLIEKGLTTPGSYPLTLKAVVTGCNQSSNRDPVTNYGEGAALETLDDLAEIGLAAEVHTAGGRAAKYRHLVRKRLTISEPQIAVLAELMLRGRQSLGELRARASRMVPIASLDDLREALDGLIEMGFVSADGPLERRGATVDHALYPPDEAPPAAPASAGPSASSAPPAASAAAPAVDAGELASLREANETLRSELADLTDRVAKLSDSLDDLRRDLGVA</sequence>
<evidence type="ECO:0000256" key="1">
    <source>
        <dbReference type="SAM" id="Coils"/>
    </source>
</evidence>
<dbReference type="EMBL" id="WTPX01000005">
    <property type="protein sequence ID" value="NNJ24264.1"/>
    <property type="molecule type" value="Genomic_DNA"/>
</dbReference>
<feature type="compositionally biased region" description="Low complexity" evidence="2">
    <location>
        <begin position="178"/>
        <end position="198"/>
    </location>
</feature>
<dbReference type="PANTHER" id="PTHR38768">
    <property type="entry name" value="UPF0502 PROTEIN YCEH"/>
    <property type="match status" value="1"/>
</dbReference>
<reference evidence="3 4" key="1">
    <citation type="journal article" date="2020" name="Syst. Appl. Microbiol.">
        <title>Alienimonas chondri sp. nov., a novel planctomycete isolated from the biofilm of the red alga Chondrus crispus.</title>
        <authorList>
            <person name="Vitorino I."/>
            <person name="Albuquerque L."/>
            <person name="Wiegand S."/>
            <person name="Kallscheuer N."/>
            <person name="da Costa M.S."/>
            <person name="Lobo-da-Cunha A."/>
            <person name="Jogler C."/>
            <person name="Lage O.M."/>
        </authorList>
    </citation>
    <scope>NUCLEOTIDE SEQUENCE [LARGE SCALE GENOMIC DNA]</scope>
    <source>
        <strain evidence="3 4">LzC2</strain>
    </source>
</reference>
<keyword evidence="4" id="KW-1185">Reference proteome</keyword>
<dbReference type="PANTHER" id="PTHR38768:SF1">
    <property type="entry name" value="UPF0502 PROTEIN YCEH"/>
    <property type="match status" value="1"/>
</dbReference>
<dbReference type="SUPFAM" id="SSF46785">
    <property type="entry name" value="Winged helix' DNA-binding domain"/>
    <property type="match status" value="2"/>
</dbReference>